<reference evidence="2 3" key="1">
    <citation type="submission" date="2018-04" db="EMBL/GenBank/DDBJ databases">
        <authorList>
            <person name="Vogel A."/>
        </authorList>
    </citation>
    <scope>NUCLEOTIDE SEQUENCE [LARGE SCALE GENOMIC DNA]</scope>
</reference>
<evidence type="ECO:0000256" key="1">
    <source>
        <dbReference type="SAM" id="MobiDB-lite"/>
    </source>
</evidence>
<dbReference type="EMBL" id="OOIL02000115">
    <property type="protein sequence ID" value="VFQ60539.1"/>
    <property type="molecule type" value="Genomic_DNA"/>
</dbReference>
<keyword evidence="3" id="KW-1185">Reference proteome</keyword>
<dbReference type="AlphaFoldDB" id="A0A484KC76"/>
<name>A0A484KC76_9ASTE</name>
<accession>A0A484KC76</accession>
<proteinExistence type="predicted"/>
<dbReference type="Proteomes" id="UP000595140">
    <property type="component" value="Unassembled WGS sequence"/>
</dbReference>
<evidence type="ECO:0000313" key="2">
    <source>
        <dbReference type="EMBL" id="VFQ60539.1"/>
    </source>
</evidence>
<sequence length="123" mass="13317">MGLVARSAEMAANIARAIGTVVKHEPKWIGQGVKFKFEFYPSTPELVGEMYAWMKTMMVRTTKMEEIIEAKFGGDVPPAAVIKPNGKGGEGREANGAVAKANRNDSGDIPPSSAFGHYGWMDK</sequence>
<protein>
    <submittedName>
        <fullName evidence="2">Uncharacterized protein</fullName>
    </submittedName>
</protein>
<gene>
    <name evidence="2" type="ORF">CCAM_LOCUS2315</name>
</gene>
<organism evidence="2 3">
    <name type="scientific">Cuscuta campestris</name>
    <dbReference type="NCBI Taxonomy" id="132261"/>
    <lineage>
        <taxon>Eukaryota</taxon>
        <taxon>Viridiplantae</taxon>
        <taxon>Streptophyta</taxon>
        <taxon>Embryophyta</taxon>
        <taxon>Tracheophyta</taxon>
        <taxon>Spermatophyta</taxon>
        <taxon>Magnoliopsida</taxon>
        <taxon>eudicotyledons</taxon>
        <taxon>Gunneridae</taxon>
        <taxon>Pentapetalae</taxon>
        <taxon>asterids</taxon>
        <taxon>lamiids</taxon>
        <taxon>Solanales</taxon>
        <taxon>Convolvulaceae</taxon>
        <taxon>Cuscuteae</taxon>
        <taxon>Cuscuta</taxon>
        <taxon>Cuscuta subgen. Grammica</taxon>
        <taxon>Cuscuta sect. Cleistogrammica</taxon>
    </lineage>
</organism>
<evidence type="ECO:0000313" key="3">
    <source>
        <dbReference type="Proteomes" id="UP000595140"/>
    </source>
</evidence>
<feature type="region of interest" description="Disordered" evidence="1">
    <location>
        <begin position="79"/>
        <end position="112"/>
    </location>
</feature>